<dbReference type="RefSeq" id="XP_024381401.1">
    <property type="nucleotide sequence ID" value="XM_024525633.2"/>
</dbReference>
<reference evidence="7 9" key="1">
    <citation type="journal article" date="2008" name="Science">
        <title>The Physcomitrella genome reveals evolutionary insights into the conquest of land by plants.</title>
        <authorList>
            <person name="Rensing S."/>
            <person name="Lang D."/>
            <person name="Zimmer A."/>
            <person name="Terry A."/>
            <person name="Salamov A."/>
            <person name="Shapiro H."/>
            <person name="Nishiyama T."/>
            <person name="Perroud P.-F."/>
            <person name="Lindquist E."/>
            <person name="Kamisugi Y."/>
            <person name="Tanahashi T."/>
            <person name="Sakakibara K."/>
            <person name="Fujita T."/>
            <person name="Oishi K."/>
            <person name="Shin-I T."/>
            <person name="Kuroki Y."/>
            <person name="Toyoda A."/>
            <person name="Suzuki Y."/>
            <person name="Hashimoto A."/>
            <person name="Yamaguchi K."/>
            <person name="Sugano A."/>
            <person name="Kohara Y."/>
            <person name="Fujiyama A."/>
            <person name="Anterola A."/>
            <person name="Aoki S."/>
            <person name="Ashton N."/>
            <person name="Barbazuk W.B."/>
            <person name="Barker E."/>
            <person name="Bennetzen J."/>
            <person name="Bezanilla M."/>
            <person name="Blankenship R."/>
            <person name="Cho S.H."/>
            <person name="Dutcher S."/>
            <person name="Estelle M."/>
            <person name="Fawcett J.A."/>
            <person name="Gundlach H."/>
            <person name="Hanada K."/>
            <person name="Heyl A."/>
            <person name="Hicks K.A."/>
            <person name="Hugh J."/>
            <person name="Lohr M."/>
            <person name="Mayer K."/>
            <person name="Melkozernov A."/>
            <person name="Murata T."/>
            <person name="Nelson D."/>
            <person name="Pils B."/>
            <person name="Prigge M."/>
            <person name="Reiss B."/>
            <person name="Renner T."/>
            <person name="Rombauts S."/>
            <person name="Rushton P."/>
            <person name="Sanderfoot A."/>
            <person name="Schween G."/>
            <person name="Shiu S.-H."/>
            <person name="Stueber K."/>
            <person name="Theodoulou F.L."/>
            <person name="Tu H."/>
            <person name="Van de Peer Y."/>
            <person name="Verrier P.J."/>
            <person name="Waters E."/>
            <person name="Wood A."/>
            <person name="Yang L."/>
            <person name="Cove D."/>
            <person name="Cuming A."/>
            <person name="Hasebe M."/>
            <person name="Lucas S."/>
            <person name="Mishler D.B."/>
            <person name="Reski R."/>
            <person name="Grigoriev I."/>
            <person name="Quatrano R.S."/>
            <person name="Boore J.L."/>
        </authorList>
    </citation>
    <scope>NUCLEOTIDE SEQUENCE [LARGE SCALE GENOMIC DNA]</scope>
    <source>
        <strain evidence="8 9">cv. Gransden 2004</strain>
    </source>
</reference>
<keyword evidence="2" id="KW-0677">Repeat</keyword>
<dbReference type="PROSITE" id="PS50082">
    <property type="entry name" value="WD_REPEATS_2"/>
    <property type="match status" value="3"/>
</dbReference>
<dbReference type="Pfam" id="PF25171">
    <property type="entry name" value="Beta-prop_WDR36-Utp21_1st"/>
    <property type="match status" value="1"/>
</dbReference>
<dbReference type="Gramene" id="Pp3c7_4500V3.1">
    <property type="protein sequence ID" value="PAC:32923925.CDS.1"/>
    <property type="gene ID" value="Pp3c7_4500"/>
</dbReference>
<reference evidence="8" key="3">
    <citation type="submission" date="2020-12" db="UniProtKB">
        <authorList>
            <consortium name="EnsemblPlants"/>
        </authorList>
    </citation>
    <scope>IDENTIFICATION</scope>
</reference>
<dbReference type="Gene3D" id="2.130.10.10">
    <property type="entry name" value="YVTN repeat-like/Quinoprotein amine dehydrogenase"/>
    <property type="match status" value="2"/>
</dbReference>
<accession>A9TD32</accession>
<keyword evidence="9" id="KW-1185">Reference proteome</keyword>
<evidence type="ECO:0000259" key="6">
    <source>
        <dbReference type="Pfam" id="PF25171"/>
    </source>
</evidence>
<dbReference type="AlphaFoldDB" id="A9TD32"/>
<name>A9TD32_PHYPA</name>
<evidence type="ECO:0000256" key="4">
    <source>
        <dbReference type="SAM" id="MobiDB-lite"/>
    </source>
</evidence>
<dbReference type="FunFam" id="2.130.10.10:FF:000200">
    <property type="entry name" value="U3 small nucleolar RNA-associated protein 21"/>
    <property type="match status" value="1"/>
</dbReference>
<dbReference type="SUPFAM" id="SSF50998">
    <property type="entry name" value="Quinoprotein alcohol dehydrogenase-like"/>
    <property type="match status" value="1"/>
</dbReference>
<dbReference type="Proteomes" id="UP000006727">
    <property type="component" value="Chromosome 7"/>
</dbReference>
<sequence length="919" mass="101649">MVGMFEPFRALGYITDATPFSVQRRGAENFVTVSVGNSFQVLNCAKLTLVLVGPQLPKRIQALVSLRDFTYVASGFDIVVFKRAHQVARWSAHTSKVTLLLEFGQQILSIDAGGRLCVWKAFDSDAEKEVKPVREWQFRESFTPTCIMHPDTYLNKVLIGSEEGPLQLWNVMTCSLVHEFKGWNSPVRCCRASPALDIVGVGCANGKIYVHNLRYDETVVTFSHTGKGAVTALSFRTDGQPFLAAAVSTGVISIWNLEKRKLQAVVEDAHSSEIRSLQFLAGEPVLLSAGADNSLKMWIFDTSDGEGRLLRFRNGHSAPPTCIKYYGRGNHILSAGQDRAFRVFSTIQDQQSRELSQGHIQKRARNAHIKEEKLKLPPVIAFDAVEIRERDWCNIVTCHSGAAAAYSWRLQKFAVGEHVLKSSSTTPTPVMSCTIAASGDIAVLGTAGGMIERFNLQSGLHRGLYEDPGIGDSLAHKGAVNGLASDSTNTLLTSGGYDGVLKVWDFKNLALKSTLPVESPVEKIAAHRGNGLIAVAAYDKVLRVFDVVAERLVRKFHGHSDRITDICFSEDGKLLLSSSMDFTVRVWDVIAAKQVDAMQLGTAVTGLSLSPGMDMLATAHVNRNGIYLWANRLMYSGMEAPVTKRNREGLRVVSMPTVGPSREDETDEDVDVPDAVEPVVPETMDVDGENPAVDRPSVPGLITLTLIPKTQWKGIVNLDIIKVRNKPTAPPKKPEKAPFFLPTLPTLSGDHKYIAPSENGSDKIEPDGGSKTISRRTGKQEHVDFQTVFLELLYSCAENRDYSALVDHLKTISPSEVDASLRMMQIVDEDASSHPEELLEIGMVMDFLLAELLMMKNFQFIQAILQVFLKIHAETIVSQTPLKEKVMRLWEQQRKTWLRLDNTFQKVRCTVNFVSNMHG</sequence>
<dbReference type="SUPFAM" id="SSF50978">
    <property type="entry name" value="WD40 repeat-like"/>
    <property type="match status" value="1"/>
</dbReference>
<keyword evidence="1 3" id="KW-0853">WD repeat</keyword>
<dbReference type="EnsemblPlants" id="Pp3c7_4500V3.1">
    <property type="protein sequence ID" value="PAC:32923925.CDS.1"/>
    <property type="gene ID" value="Pp3c7_4500"/>
</dbReference>
<dbReference type="Pfam" id="PF25168">
    <property type="entry name" value="Beta-prop_WDR36-Utp21_2nd"/>
    <property type="match status" value="1"/>
</dbReference>
<dbReference type="InterPro" id="IPR059157">
    <property type="entry name" value="WDR36-Utp21_N"/>
</dbReference>
<feature type="domain" description="WDR36/Utp21 C-terminal" evidence="5">
    <location>
        <begin position="701"/>
        <end position="914"/>
    </location>
</feature>
<dbReference type="PaxDb" id="3218-PP1S207_37V6.1"/>
<feature type="region of interest" description="Disordered" evidence="4">
    <location>
        <begin position="757"/>
        <end position="777"/>
    </location>
</feature>
<dbReference type="STRING" id="3218.A9TD32"/>
<feature type="repeat" description="WD" evidence="3">
    <location>
        <begin position="473"/>
        <end position="514"/>
    </location>
</feature>
<dbReference type="InterPro" id="IPR011047">
    <property type="entry name" value="Quinoprotein_ADH-like_sf"/>
</dbReference>
<dbReference type="GO" id="GO:0006364">
    <property type="term" value="P:rRNA processing"/>
    <property type="evidence" value="ECO:0000318"/>
    <property type="project" value="GO_Central"/>
</dbReference>
<feature type="repeat" description="WD" evidence="3">
    <location>
        <begin position="267"/>
        <end position="298"/>
    </location>
</feature>
<evidence type="ECO:0000256" key="3">
    <source>
        <dbReference type="PROSITE-ProRule" id="PRU00221"/>
    </source>
</evidence>
<dbReference type="GO" id="GO:0034388">
    <property type="term" value="C:Pwp2p-containing subcomplex of 90S preribosome"/>
    <property type="evidence" value="ECO:0000318"/>
    <property type="project" value="GO_Central"/>
</dbReference>
<dbReference type="PANTHER" id="PTHR22840">
    <property type="entry name" value="WD REPEAT-CONTAINING PROTEIN 36"/>
    <property type="match status" value="1"/>
</dbReference>
<dbReference type="GO" id="GO:0032040">
    <property type="term" value="C:small-subunit processome"/>
    <property type="evidence" value="ECO:0000318"/>
    <property type="project" value="GO_Central"/>
</dbReference>
<evidence type="ECO:0000313" key="7">
    <source>
        <dbReference type="EMBL" id="PNR50731.1"/>
    </source>
</evidence>
<dbReference type="HOGENOM" id="CLU_002774_2_0_1"/>
<dbReference type="EnsemblPlants" id="Pp3c7_4500V3.2">
    <property type="protein sequence ID" value="PAC:32923926.CDS.1"/>
    <property type="gene ID" value="Pp3c7_4500"/>
</dbReference>
<evidence type="ECO:0000313" key="9">
    <source>
        <dbReference type="Proteomes" id="UP000006727"/>
    </source>
</evidence>
<dbReference type="FunCoup" id="A9TD32">
    <property type="interactions" value="3780"/>
</dbReference>
<organism evidence="7">
    <name type="scientific">Physcomitrium patens</name>
    <name type="common">Spreading-leaved earth moss</name>
    <name type="synonym">Physcomitrella patens</name>
    <dbReference type="NCBI Taxonomy" id="3218"/>
    <lineage>
        <taxon>Eukaryota</taxon>
        <taxon>Viridiplantae</taxon>
        <taxon>Streptophyta</taxon>
        <taxon>Embryophyta</taxon>
        <taxon>Bryophyta</taxon>
        <taxon>Bryophytina</taxon>
        <taxon>Bryopsida</taxon>
        <taxon>Funariidae</taxon>
        <taxon>Funariales</taxon>
        <taxon>Funariaceae</taxon>
        <taxon>Physcomitrium</taxon>
    </lineage>
</organism>
<dbReference type="InterPro" id="IPR019775">
    <property type="entry name" value="WD40_repeat_CS"/>
</dbReference>
<evidence type="ECO:0008006" key="10">
    <source>
        <dbReference type="Google" id="ProtNLM"/>
    </source>
</evidence>
<dbReference type="Gramene" id="Pp3c7_4500V3.2">
    <property type="protein sequence ID" value="PAC:32923926.CDS.1"/>
    <property type="gene ID" value="Pp3c7_4500"/>
</dbReference>
<dbReference type="InterPro" id="IPR007319">
    <property type="entry name" value="WDR36/Utp21_C"/>
</dbReference>
<dbReference type="FunFam" id="2.130.10.10:FF:000109">
    <property type="entry name" value="WD repeat domain 36"/>
    <property type="match status" value="1"/>
</dbReference>
<dbReference type="OMA" id="CIYAWRA"/>
<dbReference type="InterPro" id="IPR015943">
    <property type="entry name" value="WD40/YVTN_repeat-like_dom_sf"/>
</dbReference>
<dbReference type="PANTHER" id="PTHR22840:SF12">
    <property type="entry name" value="WD REPEAT-CONTAINING PROTEIN 36"/>
    <property type="match status" value="1"/>
</dbReference>
<dbReference type="SMART" id="SM00320">
    <property type="entry name" value="WD40"/>
    <property type="match status" value="9"/>
</dbReference>
<reference evidence="7 9" key="2">
    <citation type="journal article" date="2018" name="Plant J.">
        <title>The Physcomitrella patens chromosome-scale assembly reveals moss genome structure and evolution.</title>
        <authorList>
            <person name="Lang D."/>
            <person name="Ullrich K.K."/>
            <person name="Murat F."/>
            <person name="Fuchs J."/>
            <person name="Jenkins J."/>
            <person name="Haas F.B."/>
            <person name="Piednoel M."/>
            <person name="Gundlach H."/>
            <person name="Van Bel M."/>
            <person name="Meyberg R."/>
            <person name="Vives C."/>
            <person name="Morata J."/>
            <person name="Symeonidi A."/>
            <person name="Hiss M."/>
            <person name="Muchero W."/>
            <person name="Kamisugi Y."/>
            <person name="Saleh O."/>
            <person name="Blanc G."/>
            <person name="Decker E.L."/>
            <person name="van Gessel N."/>
            <person name="Grimwood J."/>
            <person name="Hayes R.D."/>
            <person name="Graham S.W."/>
            <person name="Gunter L.E."/>
            <person name="McDaniel S.F."/>
            <person name="Hoernstein S.N.W."/>
            <person name="Larsson A."/>
            <person name="Li F.W."/>
            <person name="Perroud P.F."/>
            <person name="Phillips J."/>
            <person name="Ranjan P."/>
            <person name="Rokshar D.S."/>
            <person name="Rothfels C.J."/>
            <person name="Schneider L."/>
            <person name="Shu S."/>
            <person name="Stevenson D.W."/>
            <person name="Thummler F."/>
            <person name="Tillich M."/>
            <person name="Villarreal Aguilar J.C."/>
            <person name="Widiez T."/>
            <person name="Wong G.K."/>
            <person name="Wymore A."/>
            <person name="Zhang Y."/>
            <person name="Zimmer A.D."/>
            <person name="Quatrano R.S."/>
            <person name="Mayer K.F.X."/>
            <person name="Goodstein D."/>
            <person name="Casacuberta J.M."/>
            <person name="Vandepoele K."/>
            <person name="Reski R."/>
            <person name="Cuming A.C."/>
            <person name="Tuskan G.A."/>
            <person name="Maumus F."/>
            <person name="Salse J."/>
            <person name="Schmutz J."/>
            <person name="Rensing S.A."/>
        </authorList>
    </citation>
    <scope>NUCLEOTIDE SEQUENCE [LARGE SCALE GENOMIC DNA]</scope>
    <source>
        <strain evidence="8 9">cv. Gransden 2004</strain>
    </source>
</reference>
<dbReference type="PROSITE" id="PS00678">
    <property type="entry name" value="WD_REPEATS_1"/>
    <property type="match status" value="2"/>
</dbReference>
<dbReference type="OrthoDB" id="10250769at2759"/>
<protein>
    <recommendedName>
        <fullName evidence="10">Small-subunit processome Utp21 domain-containing protein</fullName>
    </recommendedName>
</protein>
<dbReference type="InterPro" id="IPR001680">
    <property type="entry name" value="WD40_rpt"/>
</dbReference>
<evidence type="ECO:0000256" key="2">
    <source>
        <dbReference type="ARBA" id="ARBA00022737"/>
    </source>
</evidence>
<dbReference type="PROSITE" id="PS50294">
    <property type="entry name" value="WD_REPEATS_REGION"/>
    <property type="match status" value="3"/>
</dbReference>
<proteinExistence type="predicted"/>
<dbReference type="eggNOG" id="KOG1539">
    <property type="taxonomic scope" value="Eukaryota"/>
</dbReference>
<feature type="domain" description="WDR36/Utp21 N-terminal" evidence="6">
    <location>
        <begin position="31"/>
        <end position="301"/>
    </location>
</feature>
<evidence type="ECO:0000256" key="1">
    <source>
        <dbReference type="ARBA" id="ARBA00022574"/>
    </source>
</evidence>
<evidence type="ECO:0000313" key="8">
    <source>
        <dbReference type="EnsemblPlants" id="PAC:32923925.CDS.1"/>
    </source>
</evidence>
<feature type="repeat" description="WD" evidence="3">
    <location>
        <begin position="556"/>
        <end position="597"/>
    </location>
</feature>
<dbReference type="KEGG" id="ppp:112285100"/>
<gene>
    <name evidence="8" type="primary">LOC112285100</name>
    <name evidence="7" type="ORF">PHYPA_009917</name>
</gene>
<dbReference type="InterPro" id="IPR036322">
    <property type="entry name" value="WD40_repeat_dom_sf"/>
</dbReference>
<dbReference type="GeneID" id="112285100"/>
<dbReference type="Pfam" id="PF04192">
    <property type="entry name" value="Utp21"/>
    <property type="match status" value="1"/>
</dbReference>
<dbReference type="EMBL" id="ABEU02000007">
    <property type="protein sequence ID" value="PNR50731.1"/>
    <property type="molecule type" value="Genomic_DNA"/>
</dbReference>
<evidence type="ECO:0000259" key="5">
    <source>
        <dbReference type="Pfam" id="PF04192"/>
    </source>
</evidence>